<feature type="region of interest" description="Disordered" evidence="1">
    <location>
        <begin position="38"/>
        <end position="60"/>
    </location>
</feature>
<name>A0A1H4JPY5_9ACTN</name>
<feature type="compositionally biased region" description="Polar residues" evidence="1">
    <location>
        <begin position="50"/>
        <end position="60"/>
    </location>
</feature>
<evidence type="ECO:0000256" key="1">
    <source>
        <dbReference type="SAM" id="MobiDB-lite"/>
    </source>
</evidence>
<dbReference type="RefSeq" id="WP_090967487.1">
    <property type="nucleotide sequence ID" value="NZ_FNRT01000002.1"/>
</dbReference>
<gene>
    <name evidence="2" type="ORF">SAMN04489844_0245</name>
</gene>
<keyword evidence="3" id="KW-1185">Reference proteome</keyword>
<dbReference type="EMBL" id="FNRT01000002">
    <property type="protein sequence ID" value="SEB48351.1"/>
    <property type="molecule type" value="Genomic_DNA"/>
</dbReference>
<dbReference type="Proteomes" id="UP000198742">
    <property type="component" value="Unassembled WGS sequence"/>
</dbReference>
<proteinExistence type="predicted"/>
<organism evidence="2 3">
    <name type="scientific">Nocardioides exalbidus</name>
    <dbReference type="NCBI Taxonomy" id="402596"/>
    <lineage>
        <taxon>Bacteria</taxon>
        <taxon>Bacillati</taxon>
        <taxon>Actinomycetota</taxon>
        <taxon>Actinomycetes</taxon>
        <taxon>Propionibacteriales</taxon>
        <taxon>Nocardioidaceae</taxon>
        <taxon>Nocardioides</taxon>
    </lineage>
</organism>
<evidence type="ECO:0000313" key="2">
    <source>
        <dbReference type="EMBL" id="SEB48351.1"/>
    </source>
</evidence>
<dbReference type="AlphaFoldDB" id="A0A1H4JPY5"/>
<sequence>MRTSDESGSALSADQSVERAVNYQFLTVNVIRGRETAARTKHESEGWEFVSQTPGILGQN</sequence>
<accession>A0A1H4JPY5</accession>
<protein>
    <submittedName>
        <fullName evidence="2">Uncharacterized protein</fullName>
    </submittedName>
</protein>
<reference evidence="3" key="1">
    <citation type="submission" date="2016-10" db="EMBL/GenBank/DDBJ databases">
        <authorList>
            <person name="Varghese N."/>
            <person name="Submissions S."/>
        </authorList>
    </citation>
    <scope>NUCLEOTIDE SEQUENCE [LARGE SCALE GENOMIC DNA]</scope>
    <source>
        <strain evidence="3">DSM 22017</strain>
    </source>
</reference>
<evidence type="ECO:0000313" key="3">
    <source>
        <dbReference type="Proteomes" id="UP000198742"/>
    </source>
</evidence>
<dbReference type="OrthoDB" id="3240480at2"/>